<feature type="transmembrane region" description="Helical" evidence="6">
    <location>
        <begin position="679"/>
        <end position="696"/>
    </location>
</feature>
<gene>
    <name evidence="8" type="ORF">P43SY_000131</name>
</gene>
<dbReference type="Pfam" id="PF13906">
    <property type="entry name" value="AA_permease_C"/>
    <property type="match status" value="1"/>
</dbReference>
<feature type="transmembrane region" description="Helical" evidence="6">
    <location>
        <begin position="223"/>
        <end position="242"/>
    </location>
</feature>
<sequence length="739" mass="78022">MPSETASAGPQSTTAWLRVAFWKKPLHLLVDEDVPGHGHAPGSGSGSGDAASPSGSGRREMERTLELFDLIMIGIGGTVGAGVFATAGLIASAYAGPGAILSWLIAGLGCILSGFSFMELSCLIPSAGSTYAYAYHALGELPAMFAGFLLTLEYGISSAGGARSWSDKFTTWLETEWQITGPEWMKPADSTMDLYAGLLMTLCVSVVLLGMQAGKVLVNVVTMTKISVVVFIILVGLARFNADNVTPFLPEAATNSAGQLVYGWPGVFLGASASFFGYIGYDEVCCLAGEAKNPTHNIPRAVIGTIVGAAVLSTLATLSLVGMQRYSDIDTAESYGRAFEHVGWPWAATVVATGEVVTMPITTLIGFLAQPRVQYAMARDGLLPAVFAQVDDTGNLFRGTLLCGIAVILIATFVPFQILWNFISLGILVAFNLTNASLLLVRAARLRDGANGEARERTHSVLIVVFLVTSFLAAFHWQKSVIAPAPPAADPRHETYAAHYMRHLGPVVASACSLLAFAAMCALKYVEVAAAAPPSRKSTRLSHKRKTSGAGLSHEIHLSAFARTVDGSGVAMHRLPTSADEAEDESDADSTPRSDAALELELGRDADCTKSEADSTDADTASCATTSSSASLRRGIRSAAAGSTVDGVSTAGLKANARPELASESTAEEPESATFQAPLVPFTPCVAIFFNWFLFAQMDASSVVLIALWMLLALAVYVGYSAHHSLARQQLRYHRVETS</sequence>
<feature type="transmembrane region" description="Helical" evidence="6">
    <location>
        <begin position="343"/>
        <end position="369"/>
    </location>
</feature>
<dbReference type="PANTHER" id="PTHR43243">
    <property type="entry name" value="INNER MEMBRANE TRANSPORTER YGJI-RELATED"/>
    <property type="match status" value="1"/>
</dbReference>
<feature type="transmembrane region" description="Helical" evidence="6">
    <location>
        <begin position="422"/>
        <end position="441"/>
    </location>
</feature>
<feature type="transmembrane region" description="Helical" evidence="6">
    <location>
        <begin position="461"/>
        <end position="477"/>
    </location>
</feature>
<keyword evidence="9" id="KW-1185">Reference proteome</keyword>
<keyword evidence="4 6" id="KW-0472">Membrane</keyword>
<evidence type="ECO:0000313" key="9">
    <source>
        <dbReference type="Proteomes" id="UP001209570"/>
    </source>
</evidence>
<comment type="subcellular location">
    <subcellularLocation>
        <location evidence="1">Membrane</location>
        <topology evidence="1">Multi-pass membrane protein</topology>
    </subcellularLocation>
</comment>
<feature type="transmembrane region" description="Helical" evidence="6">
    <location>
        <begin position="702"/>
        <end position="722"/>
    </location>
</feature>
<accession>A0AAD5M1E9</accession>
<evidence type="ECO:0000256" key="4">
    <source>
        <dbReference type="ARBA" id="ARBA00023136"/>
    </source>
</evidence>
<protein>
    <recommendedName>
        <fullName evidence="7">Cationic amino acid transporter C-terminal domain-containing protein</fullName>
    </recommendedName>
</protein>
<evidence type="ECO:0000256" key="6">
    <source>
        <dbReference type="SAM" id="Phobius"/>
    </source>
</evidence>
<evidence type="ECO:0000259" key="7">
    <source>
        <dbReference type="Pfam" id="PF13906"/>
    </source>
</evidence>
<dbReference type="Proteomes" id="UP001209570">
    <property type="component" value="Unassembled WGS sequence"/>
</dbReference>
<comment type="caution">
    <text evidence="8">The sequence shown here is derived from an EMBL/GenBank/DDBJ whole genome shotgun (WGS) entry which is preliminary data.</text>
</comment>
<evidence type="ECO:0000256" key="1">
    <source>
        <dbReference type="ARBA" id="ARBA00004141"/>
    </source>
</evidence>
<evidence type="ECO:0000313" key="8">
    <source>
        <dbReference type="EMBL" id="KAJ0400861.1"/>
    </source>
</evidence>
<dbReference type="InterPro" id="IPR002293">
    <property type="entry name" value="AA/rel_permease1"/>
</dbReference>
<dbReference type="GO" id="GO:0016020">
    <property type="term" value="C:membrane"/>
    <property type="evidence" value="ECO:0007669"/>
    <property type="project" value="UniProtKB-SubCell"/>
</dbReference>
<feature type="transmembrane region" description="Helical" evidence="6">
    <location>
        <begin position="67"/>
        <end position="94"/>
    </location>
</feature>
<proteinExistence type="predicted"/>
<dbReference type="Gene3D" id="1.20.1740.10">
    <property type="entry name" value="Amino acid/polyamine transporter I"/>
    <property type="match status" value="1"/>
</dbReference>
<feature type="transmembrane region" description="Helical" evidence="6">
    <location>
        <begin position="507"/>
        <end position="526"/>
    </location>
</feature>
<feature type="domain" description="Cationic amino acid transporter C-terminal" evidence="7">
    <location>
        <begin position="675"/>
        <end position="725"/>
    </location>
</feature>
<name>A0AAD5M1E9_PYTIN</name>
<reference evidence="8" key="1">
    <citation type="submission" date="2021-12" db="EMBL/GenBank/DDBJ databases">
        <title>Prjna785345.</title>
        <authorList>
            <person name="Rujirawat T."/>
            <person name="Krajaejun T."/>
        </authorList>
    </citation>
    <scope>NUCLEOTIDE SEQUENCE</scope>
    <source>
        <strain evidence="8">Pi057C3</strain>
    </source>
</reference>
<dbReference type="GO" id="GO:0015171">
    <property type="term" value="F:amino acid transmembrane transporter activity"/>
    <property type="evidence" value="ECO:0007669"/>
    <property type="project" value="TreeGrafter"/>
</dbReference>
<feature type="transmembrane region" description="Helical" evidence="6">
    <location>
        <begin position="194"/>
        <end position="211"/>
    </location>
</feature>
<keyword evidence="3 6" id="KW-1133">Transmembrane helix</keyword>
<dbReference type="InterPro" id="IPR029485">
    <property type="entry name" value="CAT_C"/>
</dbReference>
<evidence type="ECO:0000256" key="2">
    <source>
        <dbReference type="ARBA" id="ARBA00022692"/>
    </source>
</evidence>
<dbReference type="EMBL" id="JAKCXM010000144">
    <property type="protein sequence ID" value="KAJ0400861.1"/>
    <property type="molecule type" value="Genomic_DNA"/>
</dbReference>
<feature type="transmembrane region" description="Helical" evidence="6">
    <location>
        <begin position="132"/>
        <end position="156"/>
    </location>
</feature>
<evidence type="ECO:0000256" key="5">
    <source>
        <dbReference type="SAM" id="MobiDB-lite"/>
    </source>
</evidence>
<feature type="transmembrane region" description="Helical" evidence="6">
    <location>
        <begin position="100"/>
        <end position="120"/>
    </location>
</feature>
<evidence type="ECO:0000256" key="3">
    <source>
        <dbReference type="ARBA" id="ARBA00022989"/>
    </source>
</evidence>
<dbReference type="PANTHER" id="PTHR43243:SF82">
    <property type="entry name" value="CATIONIC AMINO ACID TRANSPORTER C-TERMINAL DOMAIN-CONTAINING PROTEIN"/>
    <property type="match status" value="1"/>
</dbReference>
<feature type="transmembrane region" description="Helical" evidence="6">
    <location>
        <begin position="301"/>
        <end position="323"/>
    </location>
</feature>
<keyword evidence="2 6" id="KW-0812">Transmembrane</keyword>
<dbReference type="AlphaFoldDB" id="A0AAD5M1E9"/>
<feature type="region of interest" description="Disordered" evidence="5">
    <location>
        <begin position="37"/>
        <end position="57"/>
    </location>
</feature>
<feature type="transmembrane region" description="Helical" evidence="6">
    <location>
        <begin position="396"/>
        <end position="416"/>
    </location>
</feature>
<feature type="transmembrane region" description="Helical" evidence="6">
    <location>
        <begin position="262"/>
        <end position="281"/>
    </location>
</feature>
<dbReference type="Pfam" id="PF13520">
    <property type="entry name" value="AA_permease_2"/>
    <property type="match status" value="1"/>
</dbReference>
<organism evidence="8 9">
    <name type="scientific">Pythium insidiosum</name>
    <name type="common">Pythiosis disease agent</name>
    <dbReference type="NCBI Taxonomy" id="114742"/>
    <lineage>
        <taxon>Eukaryota</taxon>
        <taxon>Sar</taxon>
        <taxon>Stramenopiles</taxon>
        <taxon>Oomycota</taxon>
        <taxon>Peronosporomycetes</taxon>
        <taxon>Pythiales</taxon>
        <taxon>Pythiaceae</taxon>
        <taxon>Pythium</taxon>
    </lineage>
</organism>